<dbReference type="SUPFAM" id="SSF48690">
    <property type="entry name" value="Epsilon subunit of mitochondrial F1F0-ATP synthase"/>
    <property type="match status" value="1"/>
</dbReference>
<dbReference type="Proteomes" id="UP001153069">
    <property type="component" value="Unassembled WGS sequence"/>
</dbReference>
<evidence type="ECO:0000313" key="2">
    <source>
        <dbReference type="EMBL" id="CAB9526239.1"/>
    </source>
</evidence>
<dbReference type="Gene3D" id="1.10.1620.20">
    <property type="entry name" value="ATP synthase, F1 complex, epsilon subunit superfamily, mitochondrial"/>
    <property type="match status" value="1"/>
</dbReference>
<dbReference type="GO" id="GO:0042776">
    <property type="term" value="P:proton motive force-driven mitochondrial ATP synthesis"/>
    <property type="evidence" value="ECO:0007669"/>
    <property type="project" value="TreeGrafter"/>
</dbReference>
<evidence type="ECO:0000313" key="3">
    <source>
        <dbReference type="Proteomes" id="UP001153069"/>
    </source>
</evidence>
<evidence type="ECO:0000256" key="1">
    <source>
        <dbReference type="ARBA" id="ARBA00009502"/>
    </source>
</evidence>
<dbReference type="PANTHER" id="PTHR12448:SF0">
    <property type="entry name" value="ATP SYNTHASE SUBUNIT EPSILON, MITOCHONDRIAL"/>
    <property type="match status" value="1"/>
</dbReference>
<gene>
    <name evidence="2" type="ORF">SEMRO_1798_G298300.1</name>
</gene>
<keyword evidence="3" id="KW-1185">Reference proteome</keyword>
<dbReference type="GO" id="GO:0045259">
    <property type="term" value="C:proton-transporting ATP synthase complex"/>
    <property type="evidence" value="ECO:0007669"/>
    <property type="project" value="InterPro"/>
</dbReference>
<dbReference type="OrthoDB" id="269124at2759"/>
<dbReference type="CDD" id="cd12153">
    <property type="entry name" value="F1-ATPase_epsilon"/>
    <property type="match status" value="1"/>
</dbReference>
<dbReference type="InterPro" id="IPR036742">
    <property type="entry name" value="ATP_synth_F1_esu_sf_mt"/>
</dbReference>
<dbReference type="Pfam" id="PF04627">
    <property type="entry name" value="ATP-synt_Eps"/>
    <property type="match status" value="1"/>
</dbReference>
<proteinExistence type="inferred from homology"/>
<dbReference type="InterPro" id="IPR006721">
    <property type="entry name" value="ATP_synth_F1_esu_mt"/>
</dbReference>
<sequence>MSPPVTTYWRLAGMSYLQYVNKAASTMRGALKEPAKTKAMAQEAFQYNTSVWSGGVQGAKTPVTSMGAAGK</sequence>
<comment type="similarity">
    <text evidence="1">Belongs to the eukaryotic ATPase epsilon family.</text>
</comment>
<dbReference type="GO" id="GO:0046933">
    <property type="term" value="F:proton-transporting ATP synthase activity, rotational mechanism"/>
    <property type="evidence" value="ECO:0007669"/>
    <property type="project" value="InterPro"/>
</dbReference>
<reference evidence="2" key="1">
    <citation type="submission" date="2020-06" db="EMBL/GenBank/DDBJ databases">
        <authorList>
            <consortium name="Plant Systems Biology data submission"/>
        </authorList>
    </citation>
    <scope>NUCLEOTIDE SEQUENCE</scope>
    <source>
        <strain evidence="2">D6</strain>
    </source>
</reference>
<dbReference type="PANTHER" id="PTHR12448">
    <property type="entry name" value="ATP SYNTHASE EPSILON CHAIN, MITOCHONDRIAL"/>
    <property type="match status" value="1"/>
</dbReference>
<comment type="caution">
    <text evidence="2">The sequence shown here is derived from an EMBL/GenBank/DDBJ whole genome shotgun (WGS) entry which is preliminary data.</text>
</comment>
<accession>A0A9N8EUH8</accession>
<dbReference type="AlphaFoldDB" id="A0A9N8EUH8"/>
<dbReference type="GO" id="GO:0005743">
    <property type="term" value="C:mitochondrial inner membrane"/>
    <property type="evidence" value="ECO:0007669"/>
    <property type="project" value="InterPro"/>
</dbReference>
<protein>
    <submittedName>
        <fullName evidence="2">Mitochondrial ATP synthase epsilon chain</fullName>
    </submittedName>
</protein>
<name>A0A9N8EUH8_9STRA</name>
<organism evidence="2 3">
    <name type="scientific">Seminavis robusta</name>
    <dbReference type="NCBI Taxonomy" id="568900"/>
    <lineage>
        <taxon>Eukaryota</taxon>
        <taxon>Sar</taxon>
        <taxon>Stramenopiles</taxon>
        <taxon>Ochrophyta</taxon>
        <taxon>Bacillariophyta</taxon>
        <taxon>Bacillariophyceae</taxon>
        <taxon>Bacillariophycidae</taxon>
        <taxon>Naviculales</taxon>
        <taxon>Naviculaceae</taxon>
        <taxon>Seminavis</taxon>
    </lineage>
</organism>
<dbReference type="EMBL" id="CAICTM010001796">
    <property type="protein sequence ID" value="CAB9526239.1"/>
    <property type="molecule type" value="Genomic_DNA"/>
</dbReference>